<reference evidence="10" key="1">
    <citation type="submission" date="2020-08" db="EMBL/GenBank/DDBJ databases">
        <title>Genome public.</title>
        <authorList>
            <person name="Liu C."/>
            <person name="Sun Q."/>
        </authorList>
    </citation>
    <scope>NUCLEOTIDE SEQUENCE</scope>
    <source>
        <strain evidence="10">NSJ-24</strain>
    </source>
</reference>
<dbReference type="GO" id="GO:0005829">
    <property type="term" value="C:cytosol"/>
    <property type="evidence" value="ECO:0007669"/>
    <property type="project" value="TreeGrafter"/>
</dbReference>
<keyword evidence="11" id="KW-1185">Reference proteome</keyword>
<dbReference type="SUPFAM" id="SSF52172">
    <property type="entry name" value="CheY-like"/>
    <property type="match status" value="1"/>
</dbReference>
<evidence type="ECO:0000256" key="3">
    <source>
        <dbReference type="ARBA" id="ARBA00023012"/>
    </source>
</evidence>
<dbReference type="SMART" id="SM00448">
    <property type="entry name" value="REC"/>
    <property type="match status" value="1"/>
</dbReference>
<evidence type="ECO:0000313" key="10">
    <source>
        <dbReference type="EMBL" id="MBC8568152.1"/>
    </source>
</evidence>
<keyword evidence="3" id="KW-0902">Two-component regulatory system</keyword>
<evidence type="ECO:0000313" key="11">
    <source>
        <dbReference type="Proteomes" id="UP000610862"/>
    </source>
</evidence>
<protein>
    <recommendedName>
        <fullName evidence="1">Stage 0 sporulation protein A homolog</fullName>
    </recommendedName>
</protein>
<evidence type="ECO:0000259" key="9">
    <source>
        <dbReference type="PROSITE" id="PS50110"/>
    </source>
</evidence>
<dbReference type="GO" id="GO:0032993">
    <property type="term" value="C:protein-DNA complex"/>
    <property type="evidence" value="ECO:0007669"/>
    <property type="project" value="TreeGrafter"/>
</dbReference>
<name>A0A926EAC2_9FIRM</name>
<dbReference type="Proteomes" id="UP000610862">
    <property type="component" value="Unassembled WGS sequence"/>
</dbReference>
<sequence length="251" mass="28447">MTGNTYLSQLKILYVEDDDCTRQELEHYLRKKAGKVITASDGEEGLKKYSEEDPDIVIADILLPRMNGIDMLKQIRKPGGRCPFIITSSVHETEMIIEAVDTGIVKYVVKPIILAQLLDALNKLAATLRSGNVIFGNVEKKLEFESKIKQAMTAFLKRTAGKGPRDMTVFISDEQIQISAYGMITPLERKLLEDKHNVSLIEHIHKSYYKTVKPEMEFMVKEIIGIDVILSHTDFAVFKSMDHLIFEIDGK</sequence>
<dbReference type="AlphaFoldDB" id="A0A926EAC2"/>
<accession>A0A926EAC2</accession>
<evidence type="ECO:0000256" key="8">
    <source>
        <dbReference type="PROSITE-ProRule" id="PRU00169"/>
    </source>
</evidence>
<feature type="domain" description="Response regulatory" evidence="9">
    <location>
        <begin position="11"/>
        <end position="125"/>
    </location>
</feature>
<dbReference type="InterPro" id="IPR018745">
    <property type="entry name" value="MpsC"/>
</dbReference>
<keyword evidence="5" id="KW-0238">DNA-binding</keyword>
<comment type="function">
    <text evidence="7">May play the central regulatory role in sporulation. It may be an element of the effector pathway responsible for the activation of sporulation genes in response to nutritional stress. Spo0A may act in concert with spo0H (a sigma factor) to control the expression of some genes that are critical to the sporulation process.</text>
</comment>
<gene>
    <name evidence="10" type="ORF">H8692_05130</name>
</gene>
<keyword evidence="4" id="KW-0805">Transcription regulation</keyword>
<dbReference type="Pfam" id="PF00072">
    <property type="entry name" value="Response_reg"/>
    <property type="match status" value="1"/>
</dbReference>
<dbReference type="GO" id="GO:0006355">
    <property type="term" value="P:regulation of DNA-templated transcription"/>
    <property type="evidence" value="ECO:0007669"/>
    <property type="project" value="TreeGrafter"/>
</dbReference>
<keyword evidence="2 8" id="KW-0597">Phosphoprotein</keyword>
<evidence type="ECO:0000256" key="5">
    <source>
        <dbReference type="ARBA" id="ARBA00023125"/>
    </source>
</evidence>
<dbReference type="RefSeq" id="WP_187525105.1">
    <property type="nucleotide sequence ID" value="NZ_JACRTA010000001.1"/>
</dbReference>
<keyword evidence="6" id="KW-0804">Transcription</keyword>
<dbReference type="PANTHER" id="PTHR48111:SF1">
    <property type="entry name" value="TWO-COMPONENT RESPONSE REGULATOR ORR33"/>
    <property type="match status" value="1"/>
</dbReference>
<evidence type="ECO:0000256" key="1">
    <source>
        <dbReference type="ARBA" id="ARBA00018672"/>
    </source>
</evidence>
<dbReference type="Pfam" id="PF10057">
    <property type="entry name" value="MpsC"/>
    <property type="match status" value="1"/>
</dbReference>
<dbReference type="InterPro" id="IPR001789">
    <property type="entry name" value="Sig_transdc_resp-reg_receiver"/>
</dbReference>
<feature type="modified residue" description="4-aspartylphosphate" evidence="8">
    <location>
        <position position="60"/>
    </location>
</feature>
<evidence type="ECO:0000256" key="4">
    <source>
        <dbReference type="ARBA" id="ARBA00023015"/>
    </source>
</evidence>
<comment type="caution">
    <text evidence="10">The sequence shown here is derived from an EMBL/GenBank/DDBJ whole genome shotgun (WGS) entry which is preliminary data.</text>
</comment>
<dbReference type="Gene3D" id="3.40.50.2300">
    <property type="match status" value="1"/>
</dbReference>
<dbReference type="GO" id="GO:0000156">
    <property type="term" value="F:phosphorelay response regulator activity"/>
    <property type="evidence" value="ECO:0007669"/>
    <property type="project" value="TreeGrafter"/>
</dbReference>
<dbReference type="PANTHER" id="PTHR48111">
    <property type="entry name" value="REGULATOR OF RPOS"/>
    <property type="match status" value="1"/>
</dbReference>
<dbReference type="InterPro" id="IPR039420">
    <property type="entry name" value="WalR-like"/>
</dbReference>
<dbReference type="InterPro" id="IPR011006">
    <property type="entry name" value="CheY-like_superfamily"/>
</dbReference>
<dbReference type="GO" id="GO:0000976">
    <property type="term" value="F:transcription cis-regulatory region binding"/>
    <property type="evidence" value="ECO:0007669"/>
    <property type="project" value="TreeGrafter"/>
</dbReference>
<proteinExistence type="predicted"/>
<dbReference type="PROSITE" id="PS50110">
    <property type="entry name" value="RESPONSE_REGULATORY"/>
    <property type="match status" value="1"/>
</dbReference>
<dbReference type="CDD" id="cd00156">
    <property type="entry name" value="REC"/>
    <property type="match status" value="1"/>
</dbReference>
<organism evidence="10 11">
    <name type="scientific">Lentihominibacter hominis</name>
    <dbReference type="NCBI Taxonomy" id="2763645"/>
    <lineage>
        <taxon>Bacteria</taxon>
        <taxon>Bacillati</taxon>
        <taxon>Bacillota</taxon>
        <taxon>Clostridia</taxon>
        <taxon>Peptostreptococcales</taxon>
        <taxon>Anaerovoracaceae</taxon>
        <taxon>Lentihominibacter</taxon>
    </lineage>
</organism>
<evidence type="ECO:0000256" key="7">
    <source>
        <dbReference type="ARBA" id="ARBA00024867"/>
    </source>
</evidence>
<dbReference type="EMBL" id="JACRTA010000001">
    <property type="protein sequence ID" value="MBC8568152.1"/>
    <property type="molecule type" value="Genomic_DNA"/>
</dbReference>
<evidence type="ECO:0000256" key="2">
    <source>
        <dbReference type="ARBA" id="ARBA00022553"/>
    </source>
</evidence>
<evidence type="ECO:0000256" key="6">
    <source>
        <dbReference type="ARBA" id="ARBA00023163"/>
    </source>
</evidence>